<dbReference type="InterPro" id="IPR036378">
    <property type="entry name" value="FAS1_dom_sf"/>
</dbReference>
<feature type="domain" description="FAS1" evidence="1">
    <location>
        <begin position="604"/>
        <end position="776"/>
    </location>
</feature>
<dbReference type="PANTHER" id="PTHR10900">
    <property type="entry name" value="PERIOSTIN-RELATED"/>
    <property type="match status" value="1"/>
</dbReference>
<proteinExistence type="predicted"/>
<dbReference type="Gene3D" id="2.30.180.10">
    <property type="entry name" value="FAS1 domain"/>
    <property type="match status" value="2"/>
</dbReference>
<dbReference type="RefSeq" id="WP_303300781.1">
    <property type="nucleotide sequence ID" value="NZ_BAABDA010000051.1"/>
</dbReference>
<organism evidence="2 3">
    <name type="scientific">Flavivirga jejuensis</name>
    <dbReference type="NCBI Taxonomy" id="870487"/>
    <lineage>
        <taxon>Bacteria</taxon>
        <taxon>Pseudomonadati</taxon>
        <taxon>Bacteroidota</taxon>
        <taxon>Flavobacteriia</taxon>
        <taxon>Flavobacteriales</taxon>
        <taxon>Flavobacteriaceae</taxon>
        <taxon>Flavivirga</taxon>
    </lineage>
</organism>
<feature type="domain" description="FAS1" evidence="1">
    <location>
        <begin position="35"/>
        <end position="239"/>
    </location>
</feature>
<evidence type="ECO:0000313" key="2">
    <source>
        <dbReference type="EMBL" id="MDO5973667.1"/>
    </source>
</evidence>
<dbReference type="SUPFAM" id="SSF82153">
    <property type="entry name" value="FAS1 domain"/>
    <property type="match status" value="2"/>
</dbReference>
<dbReference type="EMBL" id="JAUOEL010000002">
    <property type="protein sequence ID" value="MDO5973667.1"/>
    <property type="molecule type" value="Genomic_DNA"/>
</dbReference>
<accession>A0ABT8WKH9</accession>
<dbReference type="Proteomes" id="UP001176806">
    <property type="component" value="Unassembled WGS sequence"/>
</dbReference>
<dbReference type="PROSITE" id="PS51257">
    <property type="entry name" value="PROKAR_LIPOPROTEIN"/>
    <property type="match status" value="1"/>
</dbReference>
<dbReference type="PROSITE" id="PS50213">
    <property type="entry name" value="FAS1"/>
    <property type="match status" value="2"/>
</dbReference>
<dbReference type="Pfam" id="PF02469">
    <property type="entry name" value="Fasciclin"/>
    <property type="match status" value="1"/>
</dbReference>
<dbReference type="PANTHER" id="PTHR10900:SF77">
    <property type="entry name" value="FI19380P1"/>
    <property type="match status" value="1"/>
</dbReference>
<keyword evidence="3" id="KW-1185">Reference proteome</keyword>
<dbReference type="InterPro" id="IPR050904">
    <property type="entry name" value="Adhesion/Biosynth-related"/>
</dbReference>
<protein>
    <submittedName>
        <fullName evidence="2">Fasciclin domain-containing protein</fullName>
    </submittedName>
</protein>
<reference evidence="2" key="1">
    <citation type="submission" date="2023-07" db="EMBL/GenBank/DDBJ databases">
        <title>Two novel species in the genus Flavivirga.</title>
        <authorList>
            <person name="Kwon K."/>
        </authorList>
    </citation>
    <scope>NUCLEOTIDE SEQUENCE</scope>
    <source>
        <strain evidence="2">KACC 14158</strain>
    </source>
</reference>
<comment type="caution">
    <text evidence="2">The sequence shown here is derived from an EMBL/GenBank/DDBJ whole genome shotgun (WGS) entry which is preliminary data.</text>
</comment>
<gene>
    <name evidence="2" type="ORF">Q4Q40_05680</name>
</gene>
<dbReference type="InterPro" id="IPR000782">
    <property type="entry name" value="FAS1_domain"/>
</dbReference>
<sequence length="777" mass="87304">MKKRYELITSIAFVIITTFGCKPDPLEYARPENLVGTIYKQLESMGTFNYYLKSLDQTEFKEPLTKGGAWTIFAPTDEAFELFMKDEGFSSFDEIPPERILHLVQYSIIIDSWNTTTLTYFPNQFYKGPSFRRRTQYKDPIVTLNDEDYPSLGEYVRSGVYSELEAGGYLVDTSNDSFKTTDYWLQCYMDYNPLELSDYAYLFPGETYNSGDMKVFEAHVSQTNIVSENGLIYALDKVIEPRPNLYQNLSAEAYNGKYSIFKSLLKRFGYLRERGEELNTVTNETQTIYELAFQVGIENNNLPFDPNTEEYPKLINNVDRTWANATGLLVPTNDALEDYLNGDSVLGKFYDSYDDMPLDVLGKFLSPNFIAQYYNICPSYFGQTFDIGVKLVNYEESDVVDKKFCTNGFFVGVNKVYTNKSFSTIMGTLLLDPDYTIMLNAVQGLGIDTALESTGVKFSMFGIKNNEFVDIADPNNPTRKITISLNAEHPEDISLLTMTVTGDPDPANNRDYPENPTNPSASDLAYVATTIEDIVLNQIVEEEIDPLANNYYPTKSGEFVYITANTVAGGGDIYNGESSAILSVSESENGRFYEMSDPIERPLSFTYRALVDNSPTFDKFLEVLEAADAILDIANVSNDKLISFLNLDKTFTLFAPNNTAVQQAINDGVILDPANLGSLSTLELAIAKSDLLNFVKKHFLQQAITTDGKTTGTYPSLYFGQIIDFAPVYDEFTVENNHGTSSLTLINAKTAEVAQTGNLTNLLSKRVVIHEIDNYIK</sequence>
<evidence type="ECO:0000259" key="1">
    <source>
        <dbReference type="PROSITE" id="PS50213"/>
    </source>
</evidence>
<evidence type="ECO:0000313" key="3">
    <source>
        <dbReference type="Proteomes" id="UP001176806"/>
    </source>
</evidence>
<name>A0ABT8WKH9_9FLAO</name>